<feature type="transmembrane region" description="Helical" evidence="6">
    <location>
        <begin position="162"/>
        <end position="185"/>
    </location>
</feature>
<evidence type="ECO:0000256" key="1">
    <source>
        <dbReference type="ARBA" id="ARBA00004651"/>
    </source>
</evidence>
<organism evidence="8 9">
    <name type="scientific">Chamaesiphon minutus (strain ATCC 27169 / PCC 6605)</name>
    <dbReference type="NCBI Taxonomy" id="1173020"/>
    <lineage>
        <taxon>Bacteria</taxon>
        <taxon>Bacillati</taxon>
        <taxon>Cyanobacteriota</taxon>
        <taxon>Cyanophyceae</taxon>
        <taxon>Gomontiellales</taxon>
        <taxon>Chamaesiphonaceae</taxon>
        <taxon>Chamaesiphon</taxon>
    </lineage>
</organism>
<dbReference type="InterPro" id="IPR051542">
    <property type="entry name" value="Hydrogenase_cytochrome"/>
</dbReference>
<dbReference type="PATRIC" id="fig|1173020.3.peg.4296"/>
<dbReference type="STRING" id="1173020.Cha6605_3749"/>
<keyword evidence="9" id="KW-1185">Reference proteome</keyword>
<keyword evidence="5 6" id="KW-0472">Membrane</keyword>
<evidence type="ECO:0000256" key="3">
    <source>
        <dbReference type="ARBA" id="ARBA00022692"/>
    </source>
</evidence>
<evidence type="ECO:0000256" key="2">
    <source>
        <dbReference type="ARBA" id="ARBA00022475"/>
    </source>
</evidence>
<evidence type="ECO:0000256" key="5">
    <source>
        <dbReference type="ARBA" id="ARBA00023136"/>
    </source>
</evidence>
<evidence type="ECO:0000256" key="4">
    <source>
        <dbReference type="ARBA" id="ARBA00022989"/>
    </source>
</evidence>
<dbReference type="InterPro" id="IPR011577">
    <property type="entry name" value="Cyt_b561_bac/Ni-Hgenase"/>
</dbReference>
<evidence type="ECO:0000259" key="7">
    <source>
        <dbReference type="Pfam" id="PF01292"/>
    </source>
</evidence>
<dbReference type="GO" id="GO:0009055">
    <property type="term" value="F:electron transfer activity"/>
    <property type="evidence" value="ECO:0007669"/>
    <property type="project" value="InterPro"/>
</dbReference>
<dbReference type="eggNOG" id="COG4117">
    <property type="taxonomic scope" value="Bacteria"/>
</dbReference>
<dbReference type="EMBL" id="CP003600">
    <property type="protein sequence ID" value="AFY94721.1"/>
    <property type="molecule type" value="Genomic_DNA"/>
</dbReference>
<keyword evidence="3 6" id="KW-0812">Transmembrane</keyword>
<dbReference type="PANTHER" id="PTHR30485">
    <property type="entry name" value="NI/FE-HYDROGENASE 1 B-TYPE CYTOCHROME SUBUNIT"/>
    <property type="match status" value="1"/>
</dbReference>
<name>K9UJU6_CHAP6</name>
<keyword evidence="4 6" id="KW-1133">Transmembrane helix</keyword>
<evidence type="ECO:0000313" key="9">
    <source>
        <dbReference type="Proteomes" id="UP000010366"/>
    </source>
</evidence>
<dbReference type="Pfam" id="PF01292">
    <property type="entry name" value="Ni_hydr_CYTB"/>
    <property type="match status" value="1"/>
</dbReference>
<evidence type="ECO:0000313" key="8">
    <source>
        <dbReference type="EMBL" id="AFY94721.1"/>
    </source>
</evidence>
<dbReference type="GO" id="GO:0020037">
    <property type="term" value="F:heme binding"/>
    <property type="evidence" value="ECO:0007669"/>
    <property type="project" value="TreeGrafter"/>
</dbReference>
<dbReference type="AlphaFoldDB" id="K9UJU6"/>
<accession>K9UJU6</accession>
<feature type="transmembrane region" description="Helical" evidence="6">
    <location>
        <begin position="122"/>
        <end position="142"/>
    </location>
</feature>
<feature type="domain" description="Cytochrome b561 bacterial/Ni-hydrogenase" evidence="7">
    <location>
        <begin position="13"/>
        <end position="183"/>
    </location>
</feature>
<dbReference type="GO" id="GO:0022904">
    <property type="term" value="P:respiratory electron transport chain"/>
    <property type="evidence" value="ECO:0007669"/>
    <property type="project" value="InterPro"/>
</dbReference>
<sequence length="207" mass="23614">MTATTGKEPGGQPTIVKIFHWVNIISLFGMIASGLQIYNANPVFGGREGWHIPWLITLGGWLAGGRNWHFALMWIYGINLLGYGIYIFWTRRWRDRFIATVDIKALQASRNIKRRNYAWHRLVYTSIIPILLLAIATGLAMYQPVQFYWLSSIFGDWQSLRTVHFMTVPLVLLFTFVHSSLALGIGEGKIASAFLEIKDIKIVQNKS</sequence>
<protein>
    <submittedName>
        <fullName evidence="8">Thiosulfate reductase cytochrome B subunit (Membrane anchoring protein)</fullName>
    </submittedName>
</protein>
<dbReference type="InterPro" id="IPR016174">
    <property type="entry name" value="Di-haem_cyt_TM"/>
</dbReference>
<dbReference type="Proteomes" id="UP000010366">
    <property type="component" value="Chromosome"/>
</dbReference>
<reference evidence="8 9" key="1">
    <citation type="submission" date="2012-05" db="EMBL/GenBank/DDBJ databases">
        <title>Finished chromosome of genome of Chamaesiphon sp. PCC 6605.</title>
        <authorList>
            <consortium name="US DOE Joint Genome Institute"/>
            <person name="Gugger M."/>
            <person name="Coursin T."/>
            <person name="Rippka R."/>
            <person name="Tandeau De Marsac N."/>
            <person name="Huntemann M."/>
            <person name="Wei C.-L."/>
            <person name="Han J."/>
            <person name="Detter J.C."/>
            <person name="Han C."/>
            <person name="Tapia R."/>
            <person name="Chen A."/>
            <person name="Kyrpides N."/>
            <person name="Mavromatis K."/>
            <person name="Markowitz V."/>
            <person name="Szeto E."/>
            <person name="Ivanova N."/>
            <person name="Pagani I."/>
            <person name="Pati A."/>
            <person name="Goodwin L."/>
            <person name="Nordberg H.P."/>
            <person name="Cantor M.N."/>
            <person name="Hua S.X."/>
            <person name="Woyke T."/>
            <person name="Kerfeld C.A."/>
        </authorList>
    </citation>
    <scope>NUCLEOTIDE SEQUENCE [LARGE SCALE GENOMIC DNA]</scope>
    <source>
        <strain evidence="9">ATCC 27169 / PCC 6605</strain>
    </source>
</reference>
<feature type="transmembrane region" description="Helical" evidence="6">
    <location>
        <begin position="68"/>
        <end position="89"/>
    </location>
</feature>
<dbReference type="KEGG" id="cmp:Cha6605_3749"/>
<comment type="subcellular location">
    <subcellularLocation>
        <location evidence="1">Cell membrane</location>
        <topology evidence="1">Multi-pass membrane protein</topology>
    </subcellularLocation>
</comment>
<dbReference type="GO" id="GO:0005886">
    <property type="term" value="C:plasma membrane"/>
    <property type="evidence" value="ECO:0007669"/>
    <property type="project" value="UniProtKB-SubCell"/>
</dbReference>
<dbReference type="RefSeq" id="WP_015160841.1">
    <property type="nucleotide sequence ID" value="NC_019697.1"/>
</dbReference>
<feature type="transmembrane region" description="Helical" evidence="6">
    <location>
        <begin position="21"/>
        <end position="38"/>
    </location>
</feature>
<dbReference type="SUPFAM" id="SSF81342">
    <property type="entry name" value="Transmembrane di-heme cytochromes"/>
    <property type="match status" value="1"/>
</dbReference>
<keyword evidence="2" id="KW-1003">Cell membrane</keyword>
<dbReference type="HOGENOM" id="CLU_075520_1_1_3"/>
<evidence type="ECO:0000256" key="6">
    <source>
        <dbReference type="SAM" id="Phobius"/>
    </source>
</evidence>
<dbReference type="PANTHER" id="PTHR30485:SF1">
    <property type="entry name" value="CYTOCHROME YDHU-RELATED"/>
    <property type="match status" value="1"/>
</dbReference>
<gene>
    <name evidence="8" type="ORF">Cha6605_3749</name>
</gene>
<proteinExistence type="predicted"/>
<dbReference type="OrthoDB" id="9781740at2"/>
<dbReference type="Gene3D" id="1.20.950.20">
    <property type="entry name" value="Transmembrane di-heme cytochromes, Chain C"/>
    <property type="match status" value="1"/>
</dbReference>